<dbReference type="PANTHER" id="PTHR42924:SF3">
    <property type="entry name" value="POLYMERASE_HISTIDINOL PHOSPHATASE N-TERMINAL DOMAIN-CONTAINING PROTEIN"/>
    <property type="match status" value="1"/>
</dbReference>
<keyword evidence="2" id="KW-1185">Reference proteome</keyword>
<dbReference type="InterPro" id="IPR016195">
    <property type="entry name" value="Pol/histidinol_Pase-like"/>
</dbReference>
<proteinExistence type="predicted"/>
<sequence length="317" mass="33902">MAADNPPPDLPRIPARMITDPAFTSPGRFWKGNIHTHSTVSDGKRAPEAVCATYRQAGYDFLALTDHFMAKYGYPIVDTREFRTPGFTTILGAELHAPATALGELWHILAVGLPLDFAPLIDGEDGPALAARALAAGAFVAIPHPAWYGLTLEDAATIPDAHAVEIYNHTSQLRTERGDSVHYADQLLAGGRRIGLIAVDDAHFACMDAFGGWLMVKAEANDPDALLAALKAGAFYATQGPAIHNVVWGDEAVEITCSPAASVMLLGRGSRAVQHVEPGTTRAILPYGAHKAGGYARIVVADEQGRRAWANPVHFDR</sequence>
<name>A0A917KFN2_9PROT</name>
<protein>
    <submittedName>
        <fullName evidence="1">Phosphotransferase</fullName>
    </submittedName>
</protein>
<evidence type="ECO:0000313" key="1">
    <source>
        <dbReference type="EMBL" id="GGJ10140.1"/>
    </source>
</evidence>
<dbReference type="GO" id="GO:0035312">
    <property type="term" value="F:5'-3' DNA exonuclease activity"/>
    <property type="evidence" value="ECO:0007669"/>
    <property type="project" value="TreeGrafter"/>
</dbReference>
<dbReference type="Gene3D" id="3.20.20.140">
    <property type="entry name" value="Metal-dependent hydrolases"/>
    <property type="match status" value="1"/>
</dbReference>
<organism evidence="1 2">
    <name type="scientific">Neoroseomonas lacus</name>
    <dbReference type="NCBI Taxonomy" id="287609"/>
    <lineage>
        <taxon>Bacteria</taxon>
        <taxon>Pseudomonadati</taxon>
        <taxon>Pseudomonadota</taxon>
        <taxon>Alphaproteobacteria</taxon>
        <taxon>Acetobacterales</taxon>
        <taxon>Acetobacteraceae</taxon>
        <taxon>Neoroseomonas</taxon>
    </lineage>
</organism>
<gene>
    <name evidence="1" type="ORF">GCM10011320_16550</name>
</gene>
<dbReference type="InterPro" id="IPR052018">
    <property type="entry name" value="PHP_domain"/>
</dbReference>
<reference evidence="1" key="2">
    <citation type="submission" date="2020-09" db="EMBL/GenBank/DDBJ databases">
        <authorList>
            <person name="Sun Q."/>
            <person name="Zhou Y."/>
        </authorList>
    </citation>
    <scope>NUCLEOTIDE SEQUENCE</scope>
    <source>
        <strain evidence="1">CGMCC 1.3617</strain>
    </source>
</reference>
<reference evidence="1" key="1">
    <citation type="journal article" date="2014" name="Int. J. Syst. Evol. Microbiol.">
        <title>Complete genome sequence of Corynebacterium casei LMG S-19264T (=DSM 44701T), isolated from a smear-ripened cheese.</title>
        <authorList>
            <consortium name="US DOE Joint Genome Institute (JGI-PGF)"/>
            <person name="Walter F."/>
            <person name="Albersmeier A."/>
            <person name="Kalinowski J."/>
            <person name="Ruckert C."/>
        </authorList>
    </citation>
    <scope>NUCLEOTIDE SEQUENCE</scope>
    <source>
        <strain evidence="1">CGMCC 1.3617</strain>
    </source>
</reference>
<dbReference type="AlphaFoldDB" id="A0A917KFN2"/>
<dbReference type="GO" id="GO:0004534">
    <property type="term" value="F:5'-3' RNA exonuclease activity"/>
    <property type="evidence" value="ECO:0007669"/>
    <property type="project" value="TreeGrafter"/>
</dbReference>
<comment type="caution">
    <text evidence="1">The sequence shown here is derived from an EMBL/GenBank/DDBJ whole genome shotgun (WGS) entry which is preliminary data.</text>
</comment>
<dbReference type="PANTHER" id="PTHR42924">
    <property type="entry name" value="EXONUCLEASE"/>
    <property type="match status" value="1"/>
</dbReference>
<dbReference type="SUPFAM" id="SSF89550">
    <property type="entry name" value="PHP domain-like"/>
    <property type="match status" value="1"/>
</dbReference>
<accession>A0A917KFN2</accession>
<dbReference type="EMBL" id="BMKW01000003">
    <property type="protein sequence ID" value="GGJ10140.1"/>
    <property type="molecule type" value="Genomic_DNA"/>
</dbReference>
<evidence type="ECO:0000313" key="2">
    <source>
        <dbReference type="Proteomes" id="UP000661507"/>
    </source>
</evidence>
<dbReference type="Proteomes" id="UP000661507">
    <property type="component" value="Unassembled WGS sequence"/>
</dbReference>